<proteinExistence type="predicted"/>
<gene>
    <name evidence="1" type="ORF">L6164_002592</name>
</gene>
<dbReference type="EMBL" id="CM039427">
    <property type="protein sequence ID" value="KAI4353660.1"/>
    <property type="molecule type" value="Genomic_DNA"/>
</dbReference>
<protein>
    <submittedName>
        <fullName evidence="1">Uncharacterized protein</fullName>
    </submittedName>
</protein>
<comment type="caution">
    <text evidence="1">The sequence shown here is derived from an EMBL/GenBank/DDBJ whole genome shotgun (WGS) entry which is preliminary data.</text>
</comment>
<name>A0ACB9Q461_BAUVA</name>
<dbReference type="Proteomes" id="UP000828941">
    <property type="component" value="Chromosome 2"/>
</dbReference>
<reference evidence="1 2" key="1">
    <citation type="journal article" date="2022" name="DNA Res.">
        <title>Chromosomal-level genome assembly of the orchid tree Bauhinia variegata (Leguminosae; Cercidoideae) supports the allotetraploid origin hypothesis of Bauhinia.</title>
        <authorList>
            <person name="Zhong Y."/>
            <person name="Chen Y."/>
            <person name="Zheng D."/>
            <person name="Pang J."/>
            <person name="Liu Y."/>
            <person name="Luo S."/>
            <person name="Meng S."/>
            <person name="Qian L."/>
            <person name="Wei D."/>
            <person name="Dai S."/>
            <person name="Zhou R."/>
        </authorList>
    </citation>
    <scope>NUCLEOTIDE SEQUENCE [LARGE SCALE GENOMIC DNA]</scope>
    <source>
        <strain evidence="1">BV-YZ2020</strain>
    </source>
</reference>
<accession>A0ACB9Q461</accession>
<sequence length="251" mass="28258">MKQLLYMLACWVEDPDGDCFKKHLARIPDHLWIAEDGMTMQALGSQIWDASFSIQALLASNLNEELGPTIMKAHDFLKKCQVKENPSGDFKSMFHHISKGSWTFFDQDHGLQVSDCTAESLQGKDGGVSAWEPPTSPSWLEAWILGSLLHIWDIVCYNALSAAGKSYYNSLAMRRGVEFYLVHKGKIEVGERATFHAQTRLVDVEINLSTKSLVKRDPTPFHRAAKLLINSQMENGNFPEQNAVQVFMVLV</sequence>
<evidence type="ECO:0000313" key="1">
    <source>
        <dbReference type="EMBL" id="KAI4353660.1"/>
    </source>
</evidence>
<evidence type="ECO:0000313" key="2">
    <source>
        <dbReference type="Proteomes" id="UP000828941"/>
    </source>
</evidence>
<organism evidence="1 2">
    <name type="scientific">Bauhinia variegata</name>
    <name type="common">Purple orchid tree</name>
    <name type="synonym">Phanera variegata</name>
    <dbReference type="NCBI Taxonomy" id="167791"/>
    <lineage>
        <taxon>Eukaryota</taxon>
        <taxon>Viridiplantae</taxon>
        <taxon>Streptophyta</taxon>
        <taxon>Embryophyta</taxon>
        <taxon>Tracheophyta</taxon>
        <taxon>Spermatophyta</taxon>
        <taxon>Magnoliopsida</taxon>
        <taxon>eudicotyledons</taxon>
        <taxon>Gunneridae</taxon>
        <taxon>Pentapetalae</taxon>
        <taxon>rosids</taxon>
        <taxon>fabids</taxon>
        <taxon>Fabales</taxon>
        <taxon>Fabaceae</taxon>
        <taxon>Cercidoideae</taxon>
        <taxon>Cercideae</taxon>
        <taxon>Bauhiniinae</taxon>
        <taxon>Bauhinia</taxon>
    </lineage>
</organism>
<keyword evidence="2" id="KW-1185">Reference proteome</keyword>